<dbReference type="KEGG" id="llm:llmg_2210"/>
<dbReference type="HOGENOM" id="CLU_3404168_0_0_9"/>
<dbReference type="AlphaFoldDB" id="A2RN89"/>
<evidence type="ECO:0000313" key="2">
    <source>
        <dbReference type="Proteomes" id="UP000000364"/>
    </source>
</evidence>
<dbReference type="Proteomes" id="UP000000364">
    <property type="component" value="Chromosome"/>
</dbReference>
<dbReference type="EMBL" id="AM406671">
    <property type="protein sequence ID" value="CAL98777.1"/>
    <property type="molecule type" value="Genomic_DNA"/>
</dbReference>
<sequence>MVICGRQFRRETAGLFYFFSEKIHLQHIKS</sequence>
<reference evidence="1 2" key="1">
    <citation type="journal article" date="2007" name="J. Bacteriol.">
        <title>The complete genome sequence of the lactic acid bacterial paradigm Lactococcus lactis subsp. cremoris MG1363.</title>
        <authorList>
            <person name="Wegmann U."/>
            <person name="O'Connell-Motherway M."/>
            <person name="Zomer A."/>
            <person name="Buist G."/>
            <person name="Shearman C."/>
            <person name="Canchaya C."/>
            <person name="Ventura M."/>
            <person name="Goesmann A."/>
            <person name="Gasson M.J."/>
            <person name="Kuipers O.P."/>
            <person name="van Sinderen D."/>
            <person name="Kok J."/>
        </authorList>
    </citation>
    <scope>NUCLEOTIDE SEQUENCE [LARGE SCALE GENOMIC DNA]</scope>
    <source>
        <strain evidence="1 2">MG1363</strain>
    </source>
</reference>
<name>A2RN89_LACLM</name>
<proteinExistence type="predicted"/>
<accession>A2RN89</accession>
<gene>
    <name evidence="1" type="ordered locus">llmg_2210</name>
</gene>
<protein>
    <submittedName>
        <fullName evidence="1">None</fullName>
    </submittedName>
</protein>
<dbReference type="STRING" id="416870.llmg_2210"/>
<evidence type="ECO:0000313" key="1">
    <source>
        <dbReference type="EMBL" id="CAL98777.1"/>
    </source>
</evidence>
<organism evidence="1 2">
    <name type="scientific">Lactococcus lactis subsp. cremoris (strain MG1363)</name>
    <dbReference type="NCBI Taxonomy" id="416870"/>
    <lineage>
        <taxon>Bacteria</taxon>
        <taxon>Bacillati</taxon>
        <taxon>Bacillota</taxon>
        <taxon>Bacilli</taxon>
        <taxon>Lactobacillales</taxon>
        <taxon>Streptococcaceae</taxon>
        <taxon>Lactococcus</taxon>
        <taxon>Lactococcus cremoris subsp. cremoris</taxon>
    </lineage>
</organism>